<evidence type="ECO:0008006" key="4">
    <source>
        <dbReference type="Google" id="ProtNLM"/>
    </source>
</evidence>
<evidence type="ECO:0000256" key="1">
    <source>
        <dbReference type="ARBA" id="ARBA00009817"/>
    </source>
</evidence>
<organism evidence="2 3">
    <name type="scientific">Fistulifera solaris</name>
    <name type="common">Oleaginous diatom</name>
    <dbReference type="NCBI Taxonomy" id="1519565"/>
    <lineage>
        <taxon>Eukaryota</taxon>
        <taxon>Sar</taxon>
        <taxon>Stramenopiles</taxon>
        <taxon>Ochrophyta</taxon>
        <taxon>Bacillariophyta</taxon>
        <taxon>Bacillariophyceae</taxon>
        <taxon>Bacillariophycidae</taxon>
        <taxon>Naviculales</taxon>
        <taxon>Naviculaceae</taxon>
        <taxon>Fistulifera</taxon>
    </lineage>
</organism>
<gene>
    <name evidence="2" type="ORF">FisN_5Hu520</name>
</gene>
<comment type="similarity">
    <text evidence="1">Belongs to the HEBP family.</text>
</comment>
<keyword evidence="3" id="KW-1185">Reference proteome</keyword>
<dbReference type="AlphaFoldDB" id="A0A1Z5JSY5"/>
<sequence>MMSAIFRKTGIEEPVFKLLLDRTEASVSYQLREYGKRIAIETRYNDVFDDSSAFMKLAGYIGVFGPPNNQDNIPMAMTTPVVRNGTNGTKIAMTAPVVREKGMMQFILPAKYTSLEKTPTPTDAAVALKEIPPSLGAVKFFSGPRDFILCRNWALALGQQLREDGVDLSEDYVLQSYQFWSYDPPSVPSSLRRNEVWIPLTPDQATAIVASYGGEQHASN</sequence>
<dbReference type="InParanoid" id="A0A1Z5JSY5"/>
<dbReference type="Pfam" id="PF04832">
    <property type="entry name" value="SOUL"/>
    <property type="match status" value="1"/>
</dbReference>
<dbReference type="InterPro" id="IPR011256">
    <property type="entry name" value="Reg_factor_effector_dom_sf"/>
</dbReference>
<dbReference type="EMBL" id="BDSP01000111">
    <property type="protein sequence ID" value="GAX17134.1"/>
    <property type="molecule type" value="Genomic_DNA"/>
</dbReference>
<dbReference type="Gene3D" id="3.20.80.10">
    <property type="entry name" value="Regulatory factor, effector binding domain"/>
    <property type="match status" value="1"/>
</dbReference>
<dbReference type="Proteomes" id="UP000198406">
    <property type="component" value="Unassembled WGS sequence"/>
</dbReference>
<evidence type="ECO:0000313" key="2">
    <source>
        <dbReference type="EMBL" id="GAX17134.1"/>
    </source>
</evidence>
<dbReference type="PANTHER" id="PTHR11220">
    <property type="entry name" value="HEME-BINDING PROTEIN-RELATED"/>
    <property type="match status" value="1"/>
</dbReference>
<proteinExistence type="inferred from homology"/>
<comment type="caution">
    <text evidence="2">The sequence shown here is derived from an EMBL/GenBank/DDBJ whole genome shotgun (WGS) entry which is preliminary data.</text>
</comment>
<dbReference type="InterPro" id="IPR006917">
    <property type="entry name" value="SOUL_heme-bd"/>
</dbReference>
<dbReference type="SUPFAM" id="SSF55136">
    <property type="entry name" value="Probable bacterial effector-binding domain"/>
    <property type="match status" value="2"/>
</dbReference>
<name>A0A1Z5JSY5_FISSO</name>
<evidence type="ECO:0000313" key="3">
    <source>
        <dbReference type="Proteomes" id="UP000198406"/>
    </source>
</evidence>
<dbReference type="OrthoDB" id="6424451at2759"/>
<protein>
    <recommendedName>
        <fullName evidence="4">SOUL heme-binding protein</fullName>
    </recommendedName>
</protein>
<accession>A0A1Z5JSY5</accession>
<reference evidence="2 3" key="1">
    <citation type="journal article" date="2015" name="Plant Cell">
        <title>Oil accumulation by the oleaginous diatom Fistulifera solaris as revealed by the genome and transcriptome.</title>
        <authorList>
            <person name="Tanaka T."/>
            <person name="Maeda Y."/>
            <person name="Veluchamy A."/>
            <person name="Tanaka M."/>
            <person name="Abida H."/>
            <person name="Marechal E."/>
            <person name="Bowler C."/>
            <person name="Muto M."/>
            <person name="Sunaga Y."/>
            <person name="Tanaka M."/>
            <person name="Yoshino T."/>
            <person name="Taniguchi T."/>
            <person name="Fukuda Y."/>
            <person name="Nemoto M."/>
            <person name="Matsumoto M."/>
            <person name="Wong P.S."/>
            <person name="Aburatani S."/>
            <person name="Fujibuchi W."/>
        </authorList>
    </citation>
    <scope>NUCLEOTIDE SEQUENCE [LARGE SCALE GENOMIC DNA]</scope>
    <source>
        <strain evidence="2 3">JPCC DA0580</strain>
    </source>
</reference>
<dbReference type="PANTHER" id="PTHR11220:SF58">
    <property type="entry name" value="SOUL HEME-BINDING FAMILY PROTEIN"/>
    <property type="match status" value="1"/>
</dbReference>